<dbReference type="AlphaFoldDB" id="A0A0S3PYR2"/>
<reference evidence="7 8" key="1">
    <citation type="submission" date="2015-08" db="EMBL/GenBank/DDBJ databases">
        <title>Investigation of the bacterial diversity of lava forest soil.</title>
        <authorList>
            <person name="Lee J.S."/>
        </authorList>
    </citation>
    <scope>NUCLEOTIDE SEQUENCE [LARGE SCALE GENOMIC DNA]</scope>
    <source>
        <strain evidence="7 8">GJW-30</strain>
    </source>
</reference>
<feature type="transmembrane region" description="Helical" evidence="6">
    <location>
        <begin position="34"/>
        <end position="56"/>
    </location>
</feature>
<dbReference type="EMBL" id="AP014946">
    <property type="protein sequence ID" value="BAT61079.1"/>
    <property type="molecule type" value="Genomic_DNA"/>
</dbReference>
<feature type="transmembrane region" description="Helical" evidence="6">
    <location>
        <begin position="214"/>
        <end position="237"/>
    </location>
</feature>
<evidence type="ECO:0000256" key="6">
    <source>
        <dbReference type="SAM" id="Phobius"/>
    </source>
</evidence>
<dbReference type="InterPro" id="IPR017039">
    <property type="entry name" value="Virul_fac_BrkB"/>
</dbReference>
<feature type="transmembrane region" description="Helical" evidence="6">
    <location>
        <begin position="141"/>
        <end position="160"/>
    </location>
</feature>
<dbReference type="PANTHER" id="PTHR30213:SF1">
    <property type="entry name" value="INNER MEMBRANE PROTEIN YHJD"/>
    <property type="match status" value="1"/>
</dbReference>
<evidence type="ECO:0000256" key="5">
    <source>
        <dbReference type="ARBA" id="ARBA00023136"/>
    </source>
</evidence>
<dbReference type="PANTHER" id="PTHR30213">
    <property type="entry name" value="INNER MEMBRANE PROTEIN YHJD"/>
    <property type="match status" value="1"/>
</dbReference>
<dbReference type="GO" id="GO:0005886">
    <property type="term" value="C:plasma membrane"/>
    <property type="evidence" value="ECO:0007669"/>
    <property type="project" value="UniProtKB-SubCell"/>
</dbReference>
<evidence type="ECO:0000256" key="3">
    <source>
        <dbReference type="ARBA" id="ARBA00022692"/>
    </source>
</evidence>
<accession>A0A0S3PYR2</accession>
<dbReference type="Pfam" id="PF03631">
    <property type="entry name" value="Virul_fac_BrkB"/>
    <property type="match status" value="1"/>
</dbReference>
<name>A0A0S3PYR2_9BRAD</name>
<dbReference type="NCBIfam" id="TIGR00765">
    <property type="entry name" value="yihY_not_rbn"/>
    <property type="match status" value="1"/>
</dbReference>
<evidence type="ECO:0000256" key="2">
    <source>
        <dbReference type="ARBA" id="ARBA00022475"/>
    </source>
</evidence>
<feature type="transmembrane region" description="Helical" evidence="6">
    <location>
        <begin position="99"/>
        <end position="120"/>
    </location>
</feature>
<feature type="transmembrane region" description="Helical" evidence="6">
    <location>
        <begin position="180"/>
        <end position="202"/>
    </location>
</feature>
<protein>
    <submittedName>
        <fullName evidence="7">Uncharacterized protein</fullName>
    </submittedName>
</protein>
<gene>
    <name evidence="7" type="ORF">GJW-30_1_03629</name>
</gene>
<dbReference type="RefSeq" id="WP_096357819.1">
    <property type="nucleotide sequence ID" value="NZ_AP014946.1"/>
</dbReference>
<evidence type="ECO:0000313" key="8">
    <source>
        <dbReference type="Proteomes" id="UP000236884"/>
    </source>
</evidence>
<keyword evidence="4 6" id="KW-1133">Transmembrane helix</keyword>
<dbReference type="PIRSF" id="PIRSF035875">
    <property type="entry name" value="RNase_BN"/>
    <property type="match status" value="1"/>
</dbReference>
<dbReference type="KEGG" id="vgo:GJW-30_1_03629"/>
<proteinExistence type="predicted"/>
<evidence type="ECO:0000313" key="7">
    <source>
        <dbReference type="EMBL" id="BAT61079.1"/>
    </source>
</evidence>
<keyword evidence="3 6" id="KW-0812">Transmembrane</keyword>
<keyword evidence="8" id="KW-1185">Reference proteome</keyword>
<evidence type="ECO:0000256" key="1">
    <source>
        <dbReference type="ARBA" id="ARBA00004651"/>
    </source>
</evidence>
<organism evidence="7 8">
    <name type="scientific">Variibacter gotjawalensis</name>
    <dbReference type="NCBI Taxonomy" id="1333996"/>
    <lineage>
        <taxon>Bacteria</taxon>
        <taxon>Pseudomonadati</taxon>
        <taxon>Pseudomonadota</taxon>
        <taxon>Alphaproteobacteria</taxon>
        <taxon>Hyphomicrobiales</taxon>
        <taxon>Nitrobacteraceae</taxon>
        <taxon>Variibacter</taxon>
    </lineage>
</organism>
<feature type="transmembrane region" description="Helical" evidence="6">
    <location>
        <begin position="249"/>
        <end position="270"/>
    </location>
</feature>
<dbReference type="Proteomes" id="UP000236884">
    <property type="component" value="Chromosome"/>
</dbReference>
<dbReference type="OrthoDB" id="9797028at2"/>
<evidence type="ECO:0000256" key="4">
    <source>
        <dbReference type="ARBA" id="ARBA00022989"/>
    </source>
</evidence>
<keyword evidence="5 6" id="KW-0472">Membrane</keyword>
<keyword evidence="2" id="KW-1003">Cell membrane</keyword>
<comment type="subcellular location">
    <subcellularLocation>
        <location evidence="1">Cell membrane</location>
        <topology evidence="1">Multi-pass membrane protein</topology>
    </subcellularLocation>
</comment>
<sequence length="289" mass="30328">MRLPPLLDSTYAVLQSAVFAYVKNEGLSRGAAIAFYAATSLSPVLLIVIAIAGAVFGDEIVRASISAQLSGLIGPSGGEFIRAIVGAAQDKSSGAVATALGFLAVIVTASGAFSEMQAALNKTWGVTSPREPLLSLLRTRAVSLGLVAALAFILVASLAASAALTAMQTYVGDALQLASLFWSVINTLLSLAIFTLLFAAIYKVLPDFPIEWRDVLTGALLTALMFTIGKSLIGFYLGRFAGTSSYGAAGALVVLMLWMYYSAQIFLFGAEVTRAISQRRDERRAAAKL</sequence>